<dbReference type="Proteomes" id="UP001054889">
    <property type="component" value="Unassembled WGS sequence"/>
</dbReference>
<evidence type="ECO:0000313" key="2">
    <source>
        <dbReference type="Proteomes" id="UP001054889"/>
    </source>
</evidence>
<protein>
    <submittedName>
        <fullName evidence="1">Uncharacterized protein</fullName>
    </submittedName>
</protein>
<name>A0AAV5D8E8_ELECO</name>
<evidence type="ECO:0000313" key="1">
    <source>
        <dbReference type="EMBL" id="GJN06723.1"/>
    </source>
</evidence>
<organism evidence="1 2">
    <name type="scientific">Eleusine coracana subsp. coracana</name>
    <dbReference type="NCBI Taxonomy" id="191504"/>
    <lineage>
        <taxon>Eukaryota</taxon>
        <taxon>Viridiplantae</taxon>
        <taxon>Streptophyta</taxon>
        <taxon>Embryophyta</taxon>
        <taxon>Tracheophyta</taxon>
        <taxon>Spermatophyta</taxon>
        <taxon>Magnoliopsida</taxon>
        <taxon>Liliopsida</taxon>
        <taxon>Poales</taxon>
        <taxon>Poaceae</taxon>
        <taxon>PACMAD clade</taxon>
        <taxon>Chloridoideae</taxon>
        <taxon>Cynodonteae</taxon>
        <taxon>Eleusininae</taxon>
        <taxon>Eleusine</taxon>
    </lineage>
</organism>
<reference evidence="1" key="2">
    <citation type="submission" date="2021-12" db="EMBL/GenBank/DDBJ databases">
        <title>Resequencing data analysis of finger millet.</title>
        <authorList>
            <person name="Hatakeyama M."/>
            <person name="Aluri S."/>
            <person name="Balachadran M.T."/>
            <person name="Sivarajan S.R."/>
            <person name="Poveda L."/>
            <person name="Shimizu-Inatsugi R."/>
            <person name="Schlapbach R."/>
            <person name="Sreeman S.M."/>
            <person name="Shimizu K.K."/>
        </authorList>
    </citation>
    <scope>NUCLEOTIDE SEQUENCE</scope>
</reference>
<keyword evidence="2" id="KW-1185">Reference proteome</keyword>
<accession>A0AAV5D8E8</accession>
<reference evidence="1" key="1">
    <citation type="journal article" date="2018" name="DNA Res.">
        <title>Multiple hybrid de novo genome assembly of finger millet, an orphan allotetraploid crop.</title>
        <authorList>
            <person name="Hatakeyama M."/>
            <person name="Aluri S."/>
            <person name="Balachadran M.T."/>
            <person name="Sivarajan S.R."/>
            <person name="Patrignani A."/>
            <person name="Gruter S."/>
            <person name="Poveda L."/>
            <person name="Shimizu-Inatsugi R."/>
            <person name="Baeten J."/>
            <person name="Francoijs K.J."/>
            <person name="Nataraja K.N."/>
            <person name="Reddy Y.A.N."/>
            <person name="Phadnis S."/>
            <person name="Ravikumar R.L."/>
            <person name="Schlapbach R."/>
            <person name="Sreeman S.M."/>
            <person name="Shimizu K.K."/>
        </authorList>
    </citation>
    <scope>NUCLEOTIDE SEQUENCE</scope>
</reference>
<proteinExistence type="predicted"/>
<dbReference type="AlphaFoldDB" id="A0AAV5D8E8"/>
<dbReference type="EMBL" id="BQKI01000013">
    <property type="protein sequence ID" value="GJN06723.1"/>
    <property type="molecule type" value="Genomic_DNA"/>
</dbReference>
<comment type="caution">
    <text evidence="1">The sequence shown here is derived from an EMBL/GenBank/DDBJ whole genome shotgun (WGS) entry which is preliminary data.</text>
</comment>
<gene>
    <name evidence="1" type="primary">ga24479</name>
    <name evidence="1" type="ORF">PR202_ga24479</name>
</gene>
<sequence length="168" mass="18012">MESTLSNAFSSSPSSFHSLPLALLVSSSPSSRADPLCHRPLAMALFVAVFPRWPSSRCPWSLVAASSTGQCDEGGERQGWLAETTAGRARNMGCASPTTASRMVPTSWDSSAWGNGHGCRRLDGRLVQGVGTREARRGLNVKHYGMGRGWLPAASSIMRKLRSHAELV</sequence>